<evidence type="ECO:0000256" key="6">
    <source>
        <dbReference type="ARBA" id="ARBA00023136"/>
    </source>
</evidence>
<dbReference type="AlphaFoldDB" id="J9DJ09"/>
<comment type="similarity">
    <text evidence="2">Belongs to the major facilitator superfamily.</text>
</comment>
<dbReference type="GO" id="GO:0022857">
    <property type="term" value="F:transmembrane transporter activity"/>
    <property type="evidence" value="ECO:0007669"/>
    <property type="project" value="InterPro"/>
</dbReference>
<evidence type="ECO:0000256" key="22">
    <source>
        <dbReference type="ARBA" id="ARBA00045018"/>
    </source>
</evidence>
<evidence type="ECO:0000256" key="11">
    <source>
        <dbReference type="ARBA" id="ARBA00044884"/>
    </source>
</evidence>
<evidence type="ECO:0000256" key="13">
    <source>
        <dbReference type="ARBA" id="ARBA00044893"/>
    </source>
</evidence>
<comment type="catalytic activity">
    <reaction evidence="20">
        <text>L-lysyl-glycine(out) = L-lysyl-glycine(in)</text>
        <dbReference type="Rhea" id="RHEA:79407"/>
        <dbReference type="ChEBI" id="CHEBI:191202"/>
    </reaction>
</comment>
<evidence type="ECO:0000256" key="16">
    <source>
        <dbReference type="ARBA" id="ARBA00044900"/>
    </source>
</evidence>
<dbReference type="OrthoDB" id="424834at2759"/>
<evidence type="ECO:0000256" key="17">
    <source>
        <dbReference type="ARBA" id="ARBA00044903"/>
    </source>
</evidence>
<dbReference type="SUPFAM" id="SSF103473">
    <property type="entry name" value="MFS general substrate transporter"/>
    <property type="match status" value="1"/>
</dbReference>
<evidence type="ECO:0000256" key="24">
    <source>
        <dbReference type="ARBA" id="ARBA00046376"/>
    </source>
</evidence>
<evidence type="ECO:0000256" key="15">
    <source>
        <dbReference type="ARBA" id="ARBA00044899"/>
    </source>
</evidence>
<comment type="subcellular location">
    <subcellularLocation>
        <location evidence="1">Lysosome membrane</location>
        <topology evidence="1">Multi-pass membrane protein</topology>
    </subcellularLocation>
</comment>
<sequence length="537" mass="61897">MFKIHRRYKTLALSSLILFTFYFVYDTPAALNKHLNLGTKEYCTNQITLLYSIYAFPNMIIPIFFGLHIKKRTQHIVTLLCVLVFVGHFIFTAGVMYSSFSLMLVGRFVFGIGGESFTVIQNMIVAEEFEGKELAFSMSLSNSVARLGTVFNYLVVPISAVYIGKVFSCIIGCFLTFFSVFFCVIMMRLNRKYAINNSGKNVNNNLKDFEVNFVSKKSSNINFTNISNSNTTNLSNNGNIINVDNIKHKNRFVIIENTNNTSTKYDIFKNTGPNKHKTHIYKNKHTKSDDKRQNKDKKGFNILSFMFRNKKQKEKEEKKSEIQNEETMKPRIIEEKPKIFQKYTDDWHDPYGIITGNENKSCLNPLFSSSGYDYLLTSTENSESIWASDDQSHFMGERPFTICENIYENTFDNSKIGKNVIDVNYNTNISKNIAEYSDSSHFEDNNTEENLETVENVYSSDIIDNIEDKSLLERVLDSKDKILRMNDVVIVDDCCNSKKCDKSGRCQEINIPEDEKNANNCDKFKNEKITDSYNKKI</sequence>
<comment type="catalytic activity">
    <reaction evidence="10">
        <text>L-alpha-aminoacyl-L-arginine(out) = L-alpha-aminoacyl-L-arginine(in)</text>
        <dbReference type="Rhea" id="RHEA:79367"/>
        <dbReference type="ChEBI" id="CHEBI:229968"/>
    </reaction>
</comment>
<evidence type="ECO:0000256" key="20">
    <source>
        <dbReference type="ARBA" id="ARBA00044924"/>
    </source>
</evidence>
<protein>
    <recommendedName>
        <fullName evidence="21">Lysosomal dipeptide transporter MFSD1</fullName>
    </recommendedName>
    <alternativeName>
        <fullName evidence="22">Major facilitator superfamily domain-containing protein 1</fullName>
    </alternativeName>
</protein>
<comment type="catalytic activity">
    <reaction evidence="11">
        <text>L-alpha-aminoacyl-L-histidine(out) = L-alpha-aminoacyl-L-histidine(in)</text>
        <dbReference type="Rhea" id="RHEA:79375"/>
        <dbReference type="ChEBI" id="CHEBI:229967"/>
    </reaction>
</comment>
<comment type="catalytic activity">
    <reaction evidence="15">
        <text>L-arginyl-L-alpha-amino acid(out) = L-arginyl-L-alpha-amino acid(in)</text>
        <dbReference type="Rhea" id="RHEA:79371"/>
        <dbReference type="ChEBI" id="CHEBI:84315"/>
    </reaction>
</comment>
<evidence type="ECO:0000256" key="1">
    <source>
        <dbReference type="ARBA" id="ARBA00004155"/>
    </source>
</evidence>
<organism evidence="26 27">
    <name type="scientific">Edhazardia aedis (strain USNM 41457)</name>
    <name type="common">Microsporidian parasite</name>
    <dbReference type="NCBI Taxonomy" id="1003232"/>
    <lineage>
        <taxon>Eukaryota</taxon>
        <taxon>Fungi</taxon>
        <taxon>Fungi incertae sedis</taxon>
        <taxon>Microsporidia</taxon>
        <taxon>Edhazardia</taxon>
    </lineage>
</organism>
<evidence type="ECO:0000256" key="19">
    <source>
        <dbReference type="ARBA" id="ARBA00044919"/>
    </source>
</evidence>
<comment type="catalytic activity">
    <reaction evidence="17">
        <text>L-arginyl-glycine(out) = L-arginyl-glycine(in)</text>
        <dbReference type="Rhea" id="RHEA:79391"/>
        <dbReference type="ChEBI" id="CHEBI:229955"/>
    </reaction>
</comment>
<comment type="catalytic activity">
    <reaction evidence="19">
        <text>L-alanyl-L-lysine(out) = L-alanyl-L-lysine(in)</text>
        <dbReference type="Rhea" id="RHEA:79415"/>
        <dbReference type="ChEBI" id="CHEBI:192470"/>
    </reaction>
</comment>
<name>J9DJ09_EDHAE</name>
<feature type="transmembrane region" description="Helical" evidence="25">
    <location>
        <begin position="50"/>
        <end position="69"/>
    </location>
</feature>
<evidence type="ECO:0000256" key="21">
    <source>
        <dbReference type="ARBA" id="ARBA00044985"/>
    </source>
</evidence>
<keyword evidence="5 25" id="KW-1133">Transmembrane helix</keyword>
<keyword evidence="4 25" id="KW-0812">Transmembrane</keyword>
<comment type="catalytic activity">
    <reaction evidence="18">
        <text>L-histidyl-L-alpha-amino acid(out) = L-histidyl-L-alpha-amino acid(in)</text>
        <dbReference type="Rhea" id="RHEA:79379"/>
        <dbReference type="ChEBI" id="CHEBI:229964"/>
    </reaction>
</comment>
<dbReference type="Pfam" id="PF07690">
    <property type="entry name" value="MFS_1"/>
    <property type="match status" value="1"/>
</dbReference>
<evidence type="ECO:0000256" key="2">
    <source>
        <dbReference type="ARBA" id="ARBA00008335"/>
    </source>
</evidence>
<comment type="catalytic activity">
    <reaction evidence="14">
        <text>L-aspartyl-L-lysine(out) = L-aspartyl-L-lysine(in)</text>
        <dbReference type="Rhea" id="RHEA:79411"/>
        <dbReference type="ChEBI" id="CHEBI:229953"/>
    </reaction>
</comment>
<evidence type="ECO:0000313" key="27">
    <source>
        <dbReference type="Proteomes" id="UP000003163"/>
    </source>
</evidence>
<feature type="transmembrane region" description="Helical" evidence="25">
    <location>
        <begin position="162"/>
        <end position="185"/>
    </location>
</feature>
<comment type="function">
    <text evidence="23">Lysosomal dipeptide uniporter that selectively exports lysine, arginine or histidine-containing dipeptides with a net positive charge from the lysosome lumen into the cytosol. Could play a role in a specific type of protein O-glycosylation indirectly regulating macrophages migration and tissue invasion. Also essential for liver homeostasis.</text>
</comment>
<keyword evidence="7" id="KW-0458">Lysosome</keyword>
<evidence type="ECO:0000313" key="26">
    <source>
        <dbReference type="EMBL" id="EJW02570.1"/>
    </source>
</evidence>
<proteinExistence type="inferred from homology"/>
<evidence type="ECO:0000256" key="10">
    <source>
        <dbReference type="ARBA" id="ARBA00044881"/>
    </source>
</evidence>
<evidence type="ECO:0000256" key="12">
    <source>
        <dbReference type="ARBA" id="ARBA00044891"/>
    </source>
</evidence>
<evidence type="ECO:0000256" key="8">
    <source>
        <dbReference type="ARBA" id="ARBA00044876"/>
    </source>
</evidence>
<evidence type="ECO:0000256" key="4">
    <source>
        <dbReference type="ARBA" id="ARBA00022692"/>
    </source>
</evidence>
<dbReference type="InterPro" id="IPR011701">
    <property type="entry name" value="MFS"/>
</dbReference>
<comment type="catalytic activity">
    <reaction evidence="16">
        <text>L-lysyl-L-lysine(out) = L-lysyl-L-lysine(in)</text>
        <dbReference type="Rhea" id="RHEA:79403"/>
        <dbReference type="ChEBI" id="CHEBI:229956"/>
    </reaction>
</comment>
<comment type="catalytic activity">
    <reaction evidence="8">
        <text>L-lysyl-L-alanine(out) = L-lysyl-L-alanine(in)</text>
        <dbReference type="Rhea" id="RHEA:79399"/>
        <dbReference type="ChEBI" id="CHEBI:229954"/>
    </reaction>
</comment>
<keyword evidence="3" id="KW-0813">Transport</keyword>
<accession>J9DJ09</accession>
<dbReference type="InParanoid" id="J9DJ09"/>
<dbReference type="VEuPathDB" id="MicrosporidiaDB:EDEG_03025"/>
<reference evidence="27" key="2">
    <citation type="submission" date="2015-07" db="EMBL/GenBank/DDBJ databases">
        <title>Contrasting host-pathogen interactions and genome evolution in two generalist and specialist microsporidian pathogens of mosquitoes.</title>
        <authorList>
            <consortium name="The Broad Institute Genomics Platform"/>
            <consortium name="The Broad Institute Genome Sequencing Center for Infectious Disease"/>
            <person name="Cuomo C.A."/>
            <person name="Sanscrainte N.D."/>
            <person name="Goldberg J.M."/>
            <person name="Heiman D."/>
            <person name="Young S."/>
            <person name="Zeng Q."/>
            <person name="Becnel J.J."/>
            <person name="Birren B.W."/>
        </authorList>
    </citation>
    <scope>NUCLEOTIDE SEQUENCE [LARGE SCALE GENOMIC DNA]</scope>
    <source>
        <strain evidence="27">USNM 41457</strain>
    </source>
</reference>
<dbReference type="InterPro" id="IPR052187">
    <property type="entry name" value="MFSD1"/>
</dbReference>
<comment type="caution">
    <text evidence="26">The sequence shown here is derived from an EMBL/GenBank/DDBJ whole genome shotgun (WGS) entry which is preliminary data.</text>
</comment>
<evidence type="ECO:0000256" key="5">
    <source>
        <dbReference type="ARBA" id="ARBA00022989"/>
    </source>
</evidence>
<comment type="catalytic activity">
    <reaction evidence="13">
        <text>L-alpha-aminoacyl-L-lysine(out) = L-alpha-aminoacyl-L-lysine(in)</text>
        <dbReference type="Rhea" id="RHEA:79383"/>
        <dbReference type="ChEBI" id="CHEBI:229966"/>
    </reaction>
</comment>
<gene>
    <name evidence="26" type="ORF">EDEG_03025</name>
</gene>
<keyword evidence="6 25" id="KW-0472">Membrane</keyword>
<reference evidence="26 27" key="1">
    <citation type="submission" date="2011-08" db="EMBL/GenBank/DDBJ databases">
        <authorList>
            <person name="Liu Z.J."/>
            <person name="Shi F.L."/>
            <person name="Lu J.Q."/>
            <person name="Li M."/>
            <person name="Wang Z.L."/>
        </authorList>
    </citation>
    <scope>NUCLEOTIDE SEQUENCE [LARGE SCALE GENOMIC DNA]</scope>
    <source>
        <strain evidence="26 27">USNM 41457</strain>
    </source>
</reference>
<evidence type="ECO:0000256" key="18">
    <source>
        <dbReference type="ARBA" id="ARBA00044912"/>
    </source>
</evidence>
<dbReference type="InterPro" id="IPR036259">
    <property type="entry name" value="MFS_trans_sf"/>
</dbReference>
<dbReference type="Proteomes" id="UP000003163">
    <property type="component" value="Unassembled WGS sequence"/>
</dbReference>
<feature type="transmembrane region" description="Helical" evidence="25">
    <location>
        <begin position="76"/>
        <end position="100"/>
    </location>
</feature>
<dbReference type="EMBL" id="AFBI03000065">
    <property type="protein sequence ID" value="EJW02570.1"/>
    <property type="molecule type" value="Genomic_DNA"/>
</dbReference>
<evidence type="ECO:0000256" key="23">
    <source>
        <dbReference type="ARBA" id="ARBA00045709"/>
    </source>
</evidence>
<keyword evidence="27" id="KW-1185">Reference proteome</keyword>
<evidence type="ECO:0000256" key="7">
    <source>
        <dbReference type="ARBA" id="ARBA00023228"/>
    </source>
</evidence>
<evidence type="ECO:0000256" key="9">
    <source>
        <dbReference type="ARBA" id="ARBA00044878"/>
    </source>
</evidence>
<dbReference type="HOGENOM" id="CLU_507153_0_0_1"/>
<dbReference type="STRING" id="1003232.J9DJ09"/>
<comment type="catalytic activity">
    <reaction evidence="12">
        <text>L-lysyl-L-alpha-amino acid(out) = L-lysyl-L-alpha-amino acid(in)</text>
        <dbReference type="Rhea" id="RHEA:79387"/>
        <dbReference type="ChEBI" id="CHEBI:229965"/>
    </reaction>
</comment>
<dbReference type="PANTHER" id="PTHR23512:SF3">
    <property type="entry name" value="MAJOR FACILITATOR SUPERFAMILY DOMAIN-CONTAINING PROTEIN 1"/>
    <property type="match status" value="1"/>
</dbReference>
<comment type="catalytic activity">
    <reaction evidence="9">
        <text>L-histidyl-glycine(out) = L-histidyl-glycine(in)</text>
        <dbReference type="Rhea" id="RHEA:79395"/>
        <dbReference type="ChEBI" id="CHEBI:229957"/>
    </reaction>
</comment>
<comment type="subunit">
    <text evidence="24">Homodimer. Interacts with lysosomal protein GLMP (via lumenal domain); the interaction starts while both proteins are still in the endoplasmic reticulum and is required for stabilization of MFSD1 in lysosomes but has no direct effect on its targeting to lysosomes or transporter activity.</text>
</comment>
<evidence type="ECO:0000256" key="3">
    <source>
        <dbReference type="ARBA" id="ARBA00022448"/>
    </source>
</evidence>
<evidence type="ECO:0000256" key="14">
    <source>
        <dbReference type="ARBA" id="ARBA00044898"/>
    </source>
</evidence>
<dbReference type="Gene3D" id="1.20.1250.20">
    <property type="entry name" value="MFS general substrate transporter like domains"/>
    <property type="match status" value="1"/>
</dbReference>
<dbReference type="PANTHER" id="PTHR23512">
    <property type="entry name" value="MAJOR FACILITATOR SUPERFAMILY DOMAIN-CONTAINING PROTEIN 1"/>
    <property type="match status" value="1"/>
</dbReference>
<evidence type="ECO:0000256" key="25">
    <source>
        <dbReference type="SAM" id="Phobius"/>
    </source>
</evidence>